<dbReference type="AlphaFoldDB" id="A0A4S4D7H0"/>
<evidence type="ECO:0000259" key="2">
    <source>
        <dbReference type="Pfam" id="PF00931"/>
    </source>
</evidence>
<sequence>MGGMGKTTLAQLVYNNEKVVKNFGEQRMWICVSDDFKVERLLNEMVESLTGHKYETRNVQGIVRKLREKLNGKRYLLVLDDVWNENPDKWECMRNSLLGIGGSKGSKIIATTLSMDVVSTMRTSLSLTHHLNQLSENDSWTMFRKRAFANGGPIETSYLVAIGRKMVKTPLAMKSL</sequence>
<accession>A0A4S4D7H0</accession>
<gene>
    <name evidence="3" type="ORF">TEA_021913</name>
</gene>
<reference evidence="3 4" key="1">
    <citation type="journal article" date="2018" name="Proc. Natl. Acad. Sci. U.S.A.">
        <title>Draft genome sequence of Camellia sinensis var. sinensis provides insights into the evolution of the tea genome and tea quality.</title>
        <authorList>
            <person name="Wei C."/>
            <person name="Yang H."/>
            <person name="Wang S."/>
            <person name="Zhao J."/>
            <person name="Liu C."/>
            <person name="Gao L."/>
            <person name="Xia E."/>
            <person name="Lu Y."/>
            <person name="Tai Y."/>
            <person name="She G."/>
            <person name="Sun J."/>
            <person name="Cao H."/>
            <person name="Tong W."/>
            <person name="Gao Q."/>
            <person name="Li Y."/>
            <person name="Deng W."/>
            <person name="Jiang X."/>
            <person name="Wang W."/>
            <person name="Chen Q."/>
            <person name="Zhang S."/>
            <person name="Li H."/>
            <person name="Wu J."/>
            <person name="Wang P."/>
            <person name="Li P."/>
            <person name="Shi C."/>
            <person name="Zheng F."/>
            <person name="Jian J."/>
            <person name="Huang B."/>
            <person name="Shan D."/>
            <person name="Shi M."/>
            <person name="Fang C."/>
            <person name="Yue Y."/>
            <person name="Li F."/>
            <person name="Li D."/>
            <person name="Wei S."/>
            <person name="Han B."/>
            <person name="Jiang C."/>
            <person name="Yin Y."/>
            <person name="Xia T."/>
            <person name="Zhang Z."/>
            <person name="Bennetzen J.L."/>
            <person name="Zhao S."/>
            <person name="Wan X."/>
        </authorList>
    </citation>
    <scope>NUCLEOTIDE SEQUENCE [LARGE SCALE GENOMIC DNA]</scope>
    <source>
        <strain evidence="4">cv. Shuchazao</strain>
        <tissue evidence="3">Leaf</tissue>
    </source>
</reference>
<dbReference type="InterPro" id="IPR027417">
    <property type="entry name" value="P-loop_NTPase"/>
</dbReference>
<comment type="caution">
    <text evidence="3">The sequence shown here is derived from an EMBL/GenBank/DDBJ whole genome shotgun (WGS) entry which is preliminary data.</text>
</comment>
<protein>
    <recommendedName>
        <fullName evidence="2">NB-ARC domain-containing protein</fullName>
    </recommendedName>
</protein>
<keyword evidence="1" id="KW-0611">Plant defense</keyword>
<name>A0A4S4D7H0_CAMSN</name>
<organism evidence="3 4">
    <name type="scientific">Camellia sinensis var. sinensis</name>
    <name type="common">China tea</name>
    <dbReference type="NCBI Taxonomy" id="542762"/>
    <lineage>
        <taxon>Eukaryota</taxon>
        <taxon>Viridiplantae</taxon>
        <taxon>Streptophyta</taxon>
        <taxon>Embryophyta</taxon>
        <taxon>Tracheophyta</taxon>
        <taxon>Spermatophyta</taxon>
        <taxon>Magnoliopsida</taxon>
        <taxon>eudicotyledons</taxon>
        <taxon>Gunneridae</taxon>
        <taxon>Pentapetalae</taxon>
        <taxon>asterids</taxon>
        <taxon>Ericales</taxon>
        <taxon>Theaceae</taxon>
        <taxon>Camellia</taxon>
    </lineage>
</organism>
<dbReference type="GO" id="GO:0006952">
    <property type="term" value="P:defense response"/>
    <property type="evidence" value="ECO:0007669"/>
    <property type="project" value="UniProtKB-KW"/>
</dbReference>
<feature type="domain" description="NB-ARC" evidence="2">
    <location>
        <begin position="1"/>
        <end position="150"/>
    </location>
</feature>
<evidence type="ECO:0000313" key="4">
    <source>
        <dbReference type="Proteomes" id="UP000306102"/>
    </source>
</evidence>
<dbReference type="Gene3D" id="3.40.50.300">
    <property type="entry name" value="P-loop containing nucleotide triphosphate hydrolases"/>
    <property type="match status" value="1"/>
</dbReference>
<dbReference type="PANTHER" id="PTHR36766">
    <property type="entry name" value="PLANT BROAD-SPECTRUM MILDEW RESISTANCE PROTEIN RPW8"/>
    <property type="match status" value="1"/>
</dbReference>
<dbReference type="SUPFAM" id="SSF52540">
    <property type="entry name" value="P-loop containing nucleoside triphosphate hydrolases"/>
    <property type="match status" value="1"/>
</dbReference>
<dbReference type="PANTHER" id="PTHR36766:SF70">
    <property type="entry name" value="DISEASE RESISTANCE PROTEIN RGA4"/>
    <property type="match status" value="1"/>
</dbReference>
<evidence type="ECO:0000313" key="3">
    <source>
        <dbReference type="EMBL" id="THF97903.1"/>
    </source>
</evidence>
<proteinExistence type="predicted"/>
<dbReference type="InterPro" id="IPR002182">
    <property type="entry name" value="NB-ARC"/>
</dbReference>
<dbReference type="Proteomes" id="UP000306102">
    <property type="component" value="Unassembled WGS sequence"/>
</dbReference>
<keyword evidence="4" id="KW-1185">Reference proteome</keyword>
<dbReference type="Pfam" id="PF00931">
    <property type="entry name" value="NB-ARC"/>
    <property type="match status" value="1"/>
</dbReference>
<dbReference type="EMBL" id="SDRB02012393">
    <property type="protein sequence ID" value="THF97903.1"/>
    <property type="molecule type" value="Genomic_DNA"/>
</dbReference>
<evidence type="ECO:0000256" key="1">
    <source>
        <dbReference type="ARBA" id="ARBA00022821"/>
    </source>
</evidence>
<dbReference type="GO" id="GO:0043531">
    <property type="term" value="F:ADP binding"/>
    <property type="evidence" value="ECO:0007669"/>
    <property type="project" value="InterPro"/>
</dbReference>